<keyword evidence="3" id="KW-1185">Reference proteome</keyword>
<name>A0A4C1WTU3_EUMVA</name>
<feature type="compositionally biased region" description="Basic and acidic residues" evidence="1">
    <location>
        <begin position="136"/>
        <end position="145"/>
    </location>
</feature>
<evidence type="ECO:0000313" key="2">
    <source>
        <dbReference type="EMBL" id="GBP54022.1"/>
    </source>
</evidence>
<evidence type="ECO:0000313" key="3">
    <source>
        <dbReference type="Proteomes" id="UP000299102"/>
    </source>
</evidence>
<gene>
    <name evidence="2" type="ORF">EVAR_36905_1</name>
</gene>
<proteinExistence type="predicted"/>
<dbReference type="AlphaFoldDB" id="A0A4C1WTU3"/>
<reference evidence="2 3" key="1">
    <citation type="journal article" date="2019" name="Commun. Biol.">
        <title>The bagworm genome reveals a unique fibroin gene that provides high tensile strength.</title>
        <authorList>
            <person name="Kono N."/>
            <person name="Nakamura H."/>
            <person name="Ohtoshi R."/>
            <person name="Tomita M."/>
            <person name="Numata K."/>
            <person name="Arakawa K."/>
        </authorList>
    </citation>
    <scope>NUCLEOTIDE SEQUENCE [LARGE SCALE GENOMIC DNA]</scope>
</reference>
<dbReference type="EMBL" id="BGZK01000637">
    <property type="protein sequence ID" value="GBP54022.1"/>
    <property type="molecule type" value="Genomic_DNA"/>
</dbReference>
<organism evidence="2 3">
    <name type="scientific">Eumeta variegata</name>
    <name type="common">Bagworm moth</name>
    <name type="synonym">Eumeta japonica</name>
    <dbReference type="NCBI Taxonomy" id="151549"/>
    <lineage>
        <taxon>Eukaryota</taxon>
        <taxon>Metazoa</taxon>
        <taxon>Ecdysozoa</taxon>
        <taxon>Arthropoda</taxon>
        <taxon>Hexapoda</taxon>
        <taxon>Insecta</taxon>
        <taxon>Pterygota</taxon>
        <taxon>Neoptera</taxon>
        <taxon>Endopterygota</taxon>
        <taxon>Lepidoptera</taxon>
        <taxon>Glossata</taxon>
        <taxon>Ditrysia</taxon>
        <taxon>Tineoidea</taxon>
        <taxon>Psychidae</taxon>
        <taxon>Oiketicinae</taxon>
        <taxon>Eumeta</taxon>
    </lineage>
</organism>
<protein>
    <submittedName>
        <fullName evidence="2">Uncharacterized protein</fullName>
    </submittedName>
</protein>
<feature type="region of interest" description="Disordered" evidence="1">
    <location>
        <begin position="110"/>
        <end position="145"/>
    </location>
</feature>
<dbReference type="Proteomes" id="UP000299102">
    <property type="component" value="Unassembled WGS sequence"/>
</dbReference>
<comment type="caution">
    <text evidence="2">The sequence shown here is derived from an EMBL/GenBank/DDBJ whole genome shotgun (WGS) entry which is preliminary data.</text>
</comment>
<evidence type="ECO:0000256" key="1">
    <source>
        <dbReference type="SAM" id="MobiDB-lite"/>
    </source>
</evidence>
<sequence>MRESDMHLIVNNLDTWGSARRRRARNAKNILYRRKRPPADRVSASLLITFRGDISAPRPPRSAPRPTQCYTAIYCVRLAAHGPPDNGVLSDRRRSVARHVYAFSPRRRCDTQLRAADRPPTPSGPISRAGARRRQRSVDRRRNTR</sequence>
<accession>A0A4C1WTU3</accession>